<proteinExistence type="inferred from homology"/>
<dbReference type="PANTHER" id="PTHR33392:SF6">
    <property type="entry name" value="POLYISOPRENYL-TEICHOIC ACID--PEPTIDOGLYCAN TEICHOIC ACID TRANSFERASE TAGU"/>
    <property type="match status" value="1"/>
</dbReference>
<evidence type="ECO:0000259" key="4">
    <source>
        <dbReference type="Pfam" id="PF03816"/>
    </source>
</evidence>
<dbReference type="InterPro" id="IPR050922">
    <property type="entry name" value="LytR/CpsA/Psr_CW_biosynth"/>
</dbReference>
<dbReference type="Gene3D" id="3.40.630.190">
    <property type="entry name" value="LCP protein"/>
    <property type="match status" value="1"/>
</dbReference>
<dbReference type="Proteomes" id="UP001553715">
    <property type="component" value="Unassembled WGS sequence"/>
</dbReference>
<dbReference type="Pfam" id="PF03816">
    <property type="entry name" value="LytR_cpsA_psr"/>
    <property type="match status" value="1"/>
</dbReference>
<keyword evidence="3" id="KW-1133">Transmembrane helix</keyword>
<name>A0ABV3LF77_9MICO</name>
<evidence type="ECO:0000256" key="1">
    <source>
        <dbReference type="ARBA" id="ARBA00006068"/>
    </source>
</evidence>
<protein>
    <submittedName>
        <fullName evidence="5">LCP family protein</fullName>
    </submittedName>
</protein>
<keyword evidence="3" id="KW-0472">Membrane</keyword>
<feature type="region of interest" description="Disordered" evidence="2">
    <location>
        <begin position="357"/>
        <end position="421"/>
    </location>
</feature>
<comment type="similarity">
    <text evidence="1">Belongs to the LytR/CpsA/Psr (LCP) family.</text>
</comment>
<dbReference type="NCBIfam" id="TIGR00350">
    <property type="entry name" value="lytR_cpsA_psr"/>
    <property type="match status" value="1"/>
</dbReference>
<sequence>MKKVPDALHRSTVARHATLPSPSRTSTGLKLLGAALGAVLVAAIGVGAFITIDLATRATADAVGLEGAPEIAPPALGEFPGPFDVLVLGTDECGPISDQWLGARCEEADGGILNDANLLVHVSENPRRVTVVSFPRDLMVDVPECTREDGTVAEAQGTQSLNTVYERAGLSCVAQTITQLTEVKIGFAAKLSFDGVIQMTDAIGGVEVCIAEPGISDTQTGIDWPAGIRNVKGLEALQFLRTRHGVGDGSDLARISNQQQYMSRLARKILSDEVLSDPSKVLRLASTVAENIVPSESLSNPLRLGQLALAVKDVPFDDFVFVQYPSFTDPNDPDKVVPDYDSAAALWDALAANQSLELTGGASPNGGVEQVTPSEPAPEEPAPDDTAAPEDTAAPDDRATLPPEVSGTNVGQDTCSAGNLN</sequence>
<evidence type="ECO:0000256" key="2">
    <source>
        <dbReference type="SAM" id="MobiDB-lite"/>
    </source>
</evidence>
<organism evidence="5 6">
    <name type="scientific">Microbacterium profundi</name>
    <dbReference type="NCBI Taxonomy" id="450380"/>
    <lineage>
        <taxon>Bacteria</taxon>
        <taxon>Bacillati</taxon>
        <taxon>Actinomycetota</taxon>
        <taxon>Actinomycetes</taxon>
        <taxon>Micrococcales</taxon>
        <taxon>Microbacteriaceae</taxon>
        <taxon>Microbacterium</taxon>
    </lineage>
</organism>
<dbReference type="RefSeq" id="WP_366232670.1">
    <property type="nucleotide sequence ID" value="NZ_JBFBMH010000005.1"/>
</dbReference>
<keyword evidence="6" id="KW-1185">Reference proteome</keyword>
<dbReference type="EMBL" id="JBFBMH010000005">
    <property type="protein sequence ID" value="MEW1974552.1"/>
    <property type="molecule type" value="Genomic_DNA"/>
</dbReference>
<feature type="transmembrane region" description="Helical" evidence="3">
    <location>
        <begin position="31"/>
        <end position="52"/>
    </location>
</feature>
<feature type="domain" description="Cell envelope-related transcriptional attenuator" evidence="4">
    <location>
        <begin position="114"/>
        <end position="270"/>
    </location>
</feature>
<dbReference type="InterPro" id="IPR004474">
    <property type="entry name" value="LytR_CpsA_psr"/>
</dbReference>
<comment type="caution">
    <text evidence="5">The sequence shown here is derived from an EMBL/GenBank/DDBJ whole genome shotgun (WGS) entry which is preliminary data.</text>
</comment>
<dbReference type="PANTHER" id="PTHR33392">
    <property type="entry name" value="POLYISOPRENYL-TEICHOIC ACID--PEPTIDOGLYCAN TEICHOIC ACID TRANSFERASE TAGU"/>
    <property type="match status" value="1"/>
</dbReference>
<accession>A0ABV3LF77</accession>
<gene>
    <name evidence="5" type="ORF">AB0301_05630</name>
</gene>
<reference evidence="5 6" key="1">
    <citation type="submission" date="2024-06" db="EMBL/GenBank/DDBJ databases">
        <title>The Natural Products Discovery Center: Release of the First 8490 Sequenced Strains for Exploring Actinobacteria Biosynthetic Diversity.</title>
        <authorList>
            <person name="Kalkreuter E."/>
            <person name="Kautsar S.A."/>
            <person name="Yang D."/>
            <person name="Bader C.D."/>
            <person name="Teijaro C.N."/>
            <person name="Fluegel L."/>
            <person name="Davis C.M."/>
            <person name="Simpson J.R."/>
            <person name="Lauterbach L."/>
            <person name="Steele A.D."/>
            <person name="Gui C."/>
            <person name="Meng S."/>
            <person name="Li G."/>
            <person name="Viehrig K."/>
            <person name="Ye F."/>
            <person name="Su P."/>
            <person name="Kiefer A.F."/>
            <person name="Nichols A."/>
            <person name="Cepeda A.J."/>
            <person name="Yan W."/>
            <person name="Fan B."/>
            <person name="Jiang Y."/>
            <person name="Adhikari A."/>
            <person name="Zheng C.-J."/>
            <person name="Schuster L."/>
            <person name="Cowan T.M."/>
            <person name="Smanski M.J."/>
            <person name="Chevrette M.G."/>
            <person name="De Carvalho L.P.S."/>
            <person name="Shen B."/>
        </authorList>
    </citation>
    <scope>NUCLEOTIDE SEQUENCE [LARGE SCALE GENOMIC DNA]</scope>
    <source>
        <strain evidence="5 6">NPDC077434</strain>
    </source>
</reference>
<evidence type="ECO:0000256" key="3">
    <source>
        <dbReference type="SAM" id="Phobius"/>
    </source>
</evidence>
<evidence type="ECO:0000313" key="6">
    <source>
        <dbReference type="Proteomes" id="UP001553715"/>
    </source>
</evidence>
<feature type="compositionally biased region" description="Polar residues" evidence="2">
    <location>
        <begin position="406"/>
        <end position="421"/>
    </location>
</feature>
<keyword evidence="3" id="KW-0812">Transmembrane</keyword>
<evidence type="ECO:0000313" key="5">
    <source>
        <dbReference type="EMBL" id="MEW1974552.1"/>
    </source>
</evidence>